<evidence type="ECO:0000313" key="2">
    <source>
        <dbReference type="Proteomes" id="UP001054837"/>
    </source>
</evidence>
<name>A0AAV4S0H9_9ARAC</name>
<dbReference type="Proteomes" id="UP001054837">
    <property type="component" value="Unassembled WGS sequence"/>
</dbReference>
<reference evidence="1 2" key="1">
    <citation type="submission" date="2021-06" db="EMBL/GenBank/DDBJ databases">
        <title>Caerostris darwini draft genome.</title>
        <authorList>
            <person name="Kono N."/>
            <person name="Arakawa K."/>
        </authorList>
    </citation>
    <scope>NUCLEOTIDE SEQUENCE [LARGE SCALE GENOMIC DNA]</scope>
</reference>
<protein>
    <submittedName>
        <fullName evidence="1">Uncharacterized protein</fullName>
    </submittedName>
</protein>
<dbReference type="EMBL" id="BPLQ01007128">
    <property type="protein sequence ID" value="GIY28043.1"/>
    <property type="molecule type" value="Genomic_DNA"/>
</dbReference>
<keyword evidence="2" id="KW-1185">Reference proteome</keyword>
<sequence>MGCYENEEVRQHKAICSSSKVQSLLGHAYEALFAQGGRKISGLHKPIHSSEIVKRKRYIFLSYNNSYGHAATSLPLPSTERVCFDSNQRPQPPFAEHSTCLSLADPANSQTTISLAFRRTFIR</sequence>
<organism evidence="1 2">
    <name type="scientific">Caerostris darwini</name>
    <dbReference type="NCBI Taxonomy" id="1538125"/>
    <lineage>
        <taxon>Eukaryota</taxon>
        <taxon>Metazoa</taxon>
        <taxon>Ecdysozoa</taxon>
        <taxon>Arthropoda</taxon>
        <taxon>Chelicerata</taxon>
        <taxon>Arachnida</taxon>
        <taxon>Araneae</taxon>
        <taxon>Araneomorphae</taxon>
        <taxon>Entelegynae</taxon>
        <taxon>Araneoidea</taxon>
        <taxon>Araneidae</taxon>
        <taxon>Caerostris</taxon>
    </lineage>
</organism>
<evidence type="ECO:0000313" key="1">
    <source>
        <dbReference type="EMBL" id="GIY28043.1"/>
    </source>
</evidence>
<proteinExistence type="predicted"/>
<dbReference type="AlphaFoldDB" id="A0AAV4S0H9"/>
<gene>
    <name evidence="1" type="ORF">CDAR_236791</name>
</gene>
<accession>A0AAV4S0H9</accession>
<comment type="caution">
    <text evidence="1">The sequence shown here is derived from an EMBL/GenBank/DDBJ whole genome shotgun (WGS) entry which is preliminary data.</text>
</comment>